<keyword evidence="1" id="KW-0732">Signal</keyword>
<feature type="chain" id="PRO_5017307285" description="F-box domain-containing protein" evidence="1">
    <location>
        <begin position="29"/>
        <end position="370"/>
    </location>
</feature>
<dbReference type="Proteomes" id="UP000266673">
    <property type="component" value="Unassembled WGS sequence"/>
</dbReference>
<dbReference type="InterPro" id="IPR032675">
    <property type="entry name" value="LRR_dom_sf"/>
</dbReference>
<evidence type="ECO:0008006" key="4">
    <source>
        <dbReference type="Google" id="ProtNLM"/>
    </source>
</evidence>
<dbReference type="SUPFAM" id="SSF52047">
    <property type="entry name" value="RNI-like"/>
    <property type="match status" value="1"/>
</dbReference>
<proteinExistence type="predicted"/>
<dbReference type="OrthoDB" id="421226at2759"/>
<dbReference type="Gene3D" id="3.80.10.10">
    <property type="entry name" value="Ribonuclease Inhibitor"/>
    <property type="match status" value="1"/>
</dbReference>
<evidence type="ECO:0000313" key="3">
    <source>
        <dbReference type="Proteomes" id="UP000266673"/>
    </source>
</evidence>
<dbReference type="EMBL" id="QKWP01000039">
    <property type="protein sequence ID" value="RIB29425.1"/>
    <property type="molecule type" value="Genomic_DNA"/>
</dbReference>
<dbReference type="AlphaFoldDB" id="A0A397W3W7"/>
<protein>
    <recommendedName>
        <fullName evidence="4">F-box domain-containing protein</fullName>
    </recommendedName>
</protein>
<sequence>MPVGSINVTLMNLIINLLFKLFIESGATLDKLVVYFPDYLILKPEIFSSLGQNEQFFSRLQYLSMSEVAFSSIQSATTLLRTLAKNATKIRALKLEEFGSVYYHYEPQLFHALFHAIIQIIKSQEQLRLFSLIGVNYLSEFYGIISALESQKNSLQEVIIDNCDSTIEFEILKFCNNLETLRIKYCDMKLLKILSYKINTLEVVGVQSDGSTIAQILEMSGILLKRLKLDTRISVREESSILEALQSFCPNITYLDISRIGFSAHLLELIGNLRKLQFLTLWCIIDIPEEELKMRVMQFAEILPLTLQYLNLCYNTWINPYMDILLNHCNAPLKRLLTNHLNNEKTVKALIEFCIRNGTLNYVGVVSYWV</sequence>
<accession>A0A397W3W7</accession>
<evidence type="ECO:0000256" key="1">
    <source>
        <dbReference type="SAM" id="SignalP"/>
    </source>
</evidence>
<gene>
    <name evidence="2" type="ORF">C2G38_2027766</name>
</gene>
<feature type="signal peptide" evidence="1">
    <location>
        <begin position="1"/>
        <end position="28"/>
    </location>
</feature>
<comment type="caution">
    <text evidence="2">The sequence shown here is derived from an EMBL/GenBank/DDBJ whole genome shotgun (WGS) entry which is preliminary data.</text>
</comment>
<name>A0A397W3W7_9GLOM</name>
<organism evidence="2 3">
    <name type="scientific">Gigaspora rosea</name>
    <dbReference type="NCBI Taxonomy" id="44941"/>
    <lineage>
        <taxon>Eukaryota</taxon>
        <taxon>Fungi</taxon>
        <taxon>Fungi incertae sedis</taxon>
        <taxon>Mucoromycota</taxon>
        <taxon>Glomeromycotina</taxon>
        <taxon>Glomeromycetes</taxon>
        <taxon>Diversisporales</taxon>
        <taxon>Gigasporaceae</taxon>
        <taxon>Gigaspora</taxon>
    </lineage>
</organism>
<keyword evidence="3" id="KW-1185">Reference proteome</keyword>
<evidence type="ECO:0000313" key="2">
    <source>
        <dbReference type="EMBL" id="RIB29425.1"/>
    </source>
</evidence>
<reference evidence="2 3" key="1">
    <citation type="submission" date="2018-06" db="EMBL/GenBank/DDBJ databases">
        <title>Comparative genomics reveals the genomic features of Rhizophagus irregularis, R. cerebriforme, R. diaphanum and Gigaspora rosea, and their symbiotic lifestyle signature.</title>
        <authorList>
            <person name="Morin E."/>
            <person name="San Clemente H."/>
            <person name="Chen E.C.H."/>
            <person name="De La Providencia I."/>
            <person name="Hainaut M."/>
            <person name="Kuo A."/>
            <person name="Kohler A."/>
            <person name="Murat C."/>
            <person name="Tang N."/>
            <person name="Roy S."/>
            <person name="Loubradou J."/>
            <person name="Henrissat B."/>
            <person name="Grigoriev I.V."/>
            <person name="Corradi N."/>
            <person name="Roux C."/>
            <person name="Martin F.M."/>
        </authorList>
    </citation>
    <scope>NUCLEOTIDE SEQUENCE [LARGE SCALE GENOMIC DNA]</scope>
    <source>
        <strain evidence="2 3">DAOM 194757</strain>
    </source>
</reference>